<name>A0A1H5BRD7_9ACTN</name>
<gene>
    <name evidence="2" type="ORF">SAMN04488561_0003</name>
</gene>
<evidence type="ECO:0000313" key="2">
    <source>
        <dbReference type="EMBL" id="SED56847.1"/>
    </source>
</evidence>
<organism evidence="2 3">
    <name type="scientific">Jiangella alba</name>
    <dbReference type="NCBI Taxonomy" id="561176"/>
    <lineage>
        <taxon>Bacteria</taxon>
        <taxon>Bacillati</taxon>
        <taxon>Actinomycetota</taxon>
        <taxon>Actinomycetes</taxon>
        <taxon>Jiangellales</taxon>
        <taxon>Jiangellaceae</taxon>
        <taxon>Jiangella</taxon>
    </lineage>
</organism>
<accession>A0A1H5BRD7</accession>
<proteinExistence type="predicted"/>
<keyword evidence="3" id="KW-1185">Reference proteome</keyword>
<dbReference type="STRING" id="561176.SAMN04488561_0003"/>
<sequence length="278" mass="29800">MRPCRSPSLLTALPSPATPRCSPLTAPLARSPSPLPLAPHRPPPLTGRRPSPLASQPRAAQRPPWPSRPHPLALAQARWPRRAEWPVQLVGRVVGSRPAAPGRRCRAALATYGGRLLGSLVRRVLGSPGSRWLARRAGQPPAALHCRERGRPPQADLLLGASRDGGPLDPAARAPVQAASGGRPENGPGSYLCATSAPLAAHWPWVALRLPGPLLVMVRWPLALAGWRFGDDSPAGPRPLAAHWPWVALRRPAPPLVPVRWPPTDHGWRAATDHAQFS</sequence>
<protein>
    <submittedName>
        <fullName evidence="2">Uncharacterized protein</fullName>
    </submittedName>
</protein>
<evidence type="ECO:0000313" key="3">
    <source>
        <dbReference type="Proteomes" id="UP000181980"/>
    </source>
</evidence>
<dbReference type="AlphaFoldDB" id="A0A1H5BRD7"/>
<reference evidence="3" key="1">
    <citation type="submission" date="2016-10" db="EMBL/GenBank/DDBJ databases">
        <authorList>
            <person name="Varghese N."/>
            <person name="Submissions S."/>
        </authorList>
    </citation>
    <scope>NUCLEOTIDE SEQUENCE [LARGE SCALE GENOMIC DNA]</scope>
    <source>
        <strain evidence="3">DSM 45237</strain>
    </source>
</reference>
<feature type="compositionally biased region" description="Low complexity" evidence="1">
    <location>
        <begin position="22"/>
        <end position="32"/>
    </location>
</feature>
<feature type="region of interest" description="Disordered" evidence="1">
    <location>
        <begin position="1"/>
        <end position="71"/>
    </location>
</feature>
<dbReference type="EMBL" id="FNUC01000001">
    <property type="protein sequence ID" value="SED56847.1"/>
    <property type="molecule type" value="Genomic_DNA"/>
</dbReference>
<feature type="compositionally biased region" description="Pro residues" evidence="1">
    <location>
        <begin position="33"/>
        <end position="45"/>
    </location>
</feature>
<feature type="region of interest" description="Disordered" evidence="1">
    <location>
        <begin position="155"/>
        <end position="186"/>
    </location>
</feature>
<dbReference type="Proteomes" id="UP000181980">
    <property type="component" value="Unassembled WGS sequence"/>
</dbReference>
<evidence type="ECO:0000256" key="1">
    <source>
        <dbReference type="SAM" id="MobiDB-lite"/>
    </source>
</evidence>